<evidence type="ECO:0000313" key="2">
    <source>
        <dbReference type="EMBL" id="KAF2457177.1"/>
    </source>
</evidence>
<accession>A0A6A6P055</accession>
<dbReference type="InterPro" id="IPR047204">
    <property type="entry name" value="RMP1_RBD"/>
</dbReference>
<feature type="domain" description="RNase MRP protein 1 RNA binding" evidence="1">
    <location>
        <begin position="36"/>
        <end position="121"/>
    </location>
</feature>
<organism evidence="2 3">
    <name type="scientific">Lineolata rhizophorae</name>
    <dbReference type="NCBI Taxonomy" id="578093"/>
    <lineage>
        <taxon>Eukaryota</taxon>
        <taxon>Fungi</taxon>
        <taxon>Dikarya</taxon>
        <taxon>Ascomycota</taxon>
        <taxon>Pezizomycotina</taxon>
        <taxon>Dothideomycetes</taxon>
        <taxon>Dothideomycetes incertae sedis</taxon>
        <taxon>Lineolatales</taxon>
        <taxon>Lineolataceae</taxon>
        <taxon>Lineolata</taxon>
    </lineage>
</organism>
<name>A0A6A6P055_9PEZI</name>
<dbReference type="InterPro" id="IPR047205">
    <property type="entry name" value="RMP1"/>
</dbReference>
<evidence type="ECO:0000313" key="3">
    <source>
        <dbReference type="Proteomes" id="UP000799766"/>
    </source>
</evidence>
<dbReference type="GO" id="GO:0000466">
    <property type="term" value="P:maturation of 5.8S rRNA from tricistronic rRNA transcript (SSU-rRNA, 5.8S rRNA, LSU-rRNA)"/>
    <property type="evidence" value="ECO:0007669"/>
    <property type="project" value="TreeGrafter"/>
</dbReference>
<protein>
    <recommendedName>
        <fullName evidence="1">RNase MRP protein 1 RNA binding domain-containing protein</fullName>
    </recommendedName>
</protein>
<dbReference type="PANTHER" id="PTHR37792:SF1">
    <property type="entry name" value="RIBONUCLEASE MRP PROTEIN SUBUNIT RMP1"/>
    <property type="match status" value="1"/>
</dbReference>
<dbReference type="Pfam" id="PF20945">
    <property type="entry name" value="RMP1"/>
    <property type="match status" value="1"/>
</dbReference>
<proteinExistence type="predicted"/>
<evidence type="ECO:0000259" key="1">
    <source>
        <dbReference type="Pfam" id="PF20945"/>
    </source>
</evidence>
<gene>
    <name evidence="2" type="ORF">BDY21DRAFT_345146</name>
</gene>
<reference evidence="2" key="1">
    <citation type="journal article" date="2020" name="Stud. Mycol.">
        <title>101 Dothideomycetes genomes: a test case for predicting lifestyles and emergence of pathogens.</title>
        <authorList>
            <person name="Haridas S."/>
            <person name="Albert R."/>
            <person name="Binder M."/>
            <person name="Bloem J."/>
            <person name="Labutti K."/>
            <person name="Salamov A."/>
            <person name="Andreopoulos B."/>
            <person name="Baker S."/>
            <person name="Barry K."/>
            <person name="Bills G."/>
            <person name="Bluhm B."/>
            <person name="Cannon C."/>
            <person name="Castanera R."/>
            <person name="Culley D."/>
            <person name="Daum C."/>
            <person name="Ezra D."/>
            <person name="Gonzalez J."/>
            <person name="Henrissat B."/>
            <person name="Kuo A."/>
            <person name="Liang C."/>
            <person name="Lipzen A."/>
            <person name="Lutzoni F."/>
            <person name="Magnuson J."/>
            <person name="Mondo S."/>
            <person name="Nolan M."/>
            <person name="Ohm R."/>
            <person name="Pangilinan J."/>
            <person name="Park H.-J."/>
            <person name="Ramirez L."/>
            <person name="Alfaro M."/>
            <person name="Sun H."/>
            <person name="Tritt A."/>
            <person name="Yoshinaga Y."/>
            <person name="Zwiers L.-H."/>
            <person name="Turgeon B."/>
            <person name="Goodwin S."/>
            <person name="Spatafora J."/>
            <person name="Crous P."/>
            <person name="Grigoriev I."/>
        </authorList>
    </citation>
    <scope>NUCLEOTIDE SEQUENCE</scope>
    <source>
        <strain evidence="2">ATCC 16933</strain>
    </source>
</reference>
<dbReference type="GO" id="GO:0000172">
    <property type="term" value="C:ribonuclease MRP complex"/>
    <property type="evidence" value="ECO:0007669"/>
    <property type="project" value="InterPro"/>
</dbReference>
<dbReference type="PANTHER" id="PTHR37792">
    <property type="entry name" value="RIBONUCLEASE MRP PROTEIN SUBUNIT RMP1"/>
    <property type="match status" value="1"/>
</dbReference>
<keyword evidence="3" id="KW-1185">Reference proteome</keyword>
<sequence>MPRRKPHSGRNGDIMSAEEQQKLQRQLEQLRLEQGILHRLAHRNKNQHRRERWYRDMAGLRRGLARYLECVGGGGDKRSADELVSVWRDVHVGRWYRSFSQLVASSQFSPIGLVLLGCLARICRIVGITEALEKEKSGASTSVKDANGGDDDGDRIMRDVIAGFQSDDDDIGEIVERDT</sequence>
<dbReference type="Proteomes" id="UP000799766">
    <property type="component" value="Unassembled WGS sequence"/>
</dbReference>
<dbReference type="CDD" id="cd22573">
    <property type="entry name" value="RMP1_RBD"/>
    <property type="match status" value="1"/>
</dbReference>
<dbReference type="GO" id="GO:0042134">
    <property type="term" value="F:rRNA primary transcript binding"/>
    <property type="evidence" value="ECO:0007669"/>
    <property type="project" value="InterPro"/>
</dbReference>
<dbReference type="AlphaFoldDB" id="A0A6A6P055"/>
<dbReference type="EMBL" id="MU001681">
    <property type="protein sequence ID" value="KAF2457177.1"/>
    <property type="molecule type" value="Genomic_DNA"/>
</dbReference>
<dbReference type="GO" id="GO:0000294">
    <property type="term" value="P:nuclear-transcribed mRNA catabolic process, RNase MRP-dependent"/>
    <property type="evidence" value="ECO:0007669"/>
    <property type="project" value="TreeGrafter"/>
</dbReference>
<dbReference type="OrthoDB" id="5414547at2759"/>